<gene>
    <name evidence="1" type="ORF">GGP41_005908</name>
</gene>
<dbReference type="Proteomes" id="UP000624244">
    <property type="component" value="Unassembled WGS sequence"/>
</dbReference>
<sequence length="225" mass="25078">MMTWYGSPHPWTYSERTALLNLSAHTCVHVYWTGLDWILGSWMDEWGYVLKQVLQHTPHPQSHRDQPPAPKHPANLVLAKPILALPLAGLFPSRARNSNNLRAGQCCAPTAQNGPSNGRFSAFPPALSYLGPLRIPMDHGPLKLSSTHKQFRLEPSASSSFELALWPLSWLCCVLCPPAHAWLLGCCQSARVCCGVRAVQRETGNKQKSMQMARPRMVLTRALPR</sequence>
<organism evidence="1 2">
    <name type="scientific">Cochliobolus sativus</name>
    <name type="common">Common root rot and spot blotch fungus</name>
    <name type="synonym">Bipolaris sorokiniana</name>
    <dbReference type="NCBI Taxonomy" id="45130"/>
    <lineage>
        <taxon>Eukaryota</taxon>
        <taxon>Fungi</taxon>
        <taxon>Dikarya</taxon>
        <taxon>Ascomycota</taxon>
        <taxon>Pezizomycotina</taxon>
        <taxon>Dothideomycetes</taxon>
        <taxon>Pleosporomycetidae</taxon>
        <taxon>Pleosporales</taxon>
        <taxon>Pleosporineae</taxon>
        <taxon>Pleosporaceae</taxon>
        <taxon>Bipolaris</taxon>
    </lineage>
</organism>
<evidence type="ECO:0000313" key="2">
    <source>
        <dbReference type="Proteomes" id="UP000624244"/>
    </source>
</evidence>
<evidence type="ECO:0000313" key="1">
    <source>
        <dbReference type="EMBL" id="KAF5848547.1"/>
    </source>
</evidence>
<comment type="caution">
    <text evidence="1">The sequence shown here is derived from an EMBL/GenBank/DDBJ whole genome shotgun (WGS) entry which is preliminary data.</text>
</comment>
<protein>
    <submittedName>
        <fullName evidence="1">Uncharacterized protein</fullName>
    </submittedName>
</protein>
<reference evidence="1" key="1">
    <citation type="submission" date="2019-11" db="EMBL/GenBank/DDBJ databases">
        <title>Bipolaris sorokiniana Genome sequencing.</title>
        <authorList>
            <person name="Wang H."/>
        </authorList>
    </citation>
    <scope>NUCLEOTIDE SEQUENCE</scope>
</reference>
<accession>A0A8H5ZFX5</accession>
<proteinExistence type="predicted"/>
<dbReference type="AlphaFoldDB" id="A0A8H5ZFX5"/>
<name>A0A8H5ZFX5_COCSA</name>
<dbReference type="EMBL" id="WNKQ01000011">
    <property type="protein sequence ID" value="KAF5848547.1"/>
    <property type="molecule type" value="Genomic_DNA"/>
</dbReference>